<evidence type="ECO:0000259" key="1">
    <source>
        <dbReference type="Pfam" id="PF07484"/>
    </source>
</evidence>
<dbReference type="KEGG" id="pseg:D3H65_14135"/>
<dbReference type="Pfam" id="PF07484">
    <property type="entry name" value="Collar"/>
    <property type="match status" value="1"/>
</dbReference>
<dbReference type="Proteomes" id="UP000263900">
    <property type="component" value="Chromosome"/>
</dbReference>
<accession>A0A3B7MPY4</accession>
<proteinExistence type="predicted"/>
<sequence>MEGVLAYVTAFAGNFAPRGWALCQGQIMAISQNTALFSLLGTTYGGNGQTTFALPDLRGRTVVGAGQGPGLSQYSLGELAGSETTTMTVATMPSHGHTATIKIVPGANTTADATTPANGVYASPAAGEQLFGPGGSVNMKPYPGTLTTGLNAGGPIPFSTLHPVLALNYLICLQGVFPARN</sequence>
<dbReference type="RefSeq" id="WP_119050928.1">
    <property type="nucleotide sequence ID" value="NZ_CP032157.1"/>
</dbReference>
<protein>
    <submittedName>
        <fullName evidence="2">Phage tail protein</fullName>
    </submittedName>
</protein>
<name>A0A3B7MPY4_9BACT</name>
<dbReference type="AlphaFoldDB" id="A0A3B7MPY4"/>
<keyword evidence="3" id="KW-1185">Reference proteome</keyword>
<dbReference type="Gene3D" id="3.90.1340.10">
    <property type="entry name" value="Phage tail collar domain"/>
    <property type="match status" value="1"/>
</dbReference>
<dbReference type="InterPro" id="IPR011083">
    <property type="entry name" value="Phage_tail_collar_dom"/>
</dbReference>
<organism evidence="2 3">
    <name type="scientific">Paraflavitalea soli</name>
    <dbReference type="NCBI Taxonomy" id="2315862"/>
    <lineage>
        <taxon>Bacteria</taxon>
        <taxon>Pseudomonadati</taxon>
        <taxon>Bacteroidota</taxon>
        <taxon>Chitinophagia</taxon>
        <taxon>Chitinophagales</taxon>
        <taxon>Chitinophagaceae</taxon>
        <taxon>Paraflavitalea</taxon>
    </lineage>
</organism>
<dbReference type="OrthoDB" id="9810174at2"/>
<gene>
    <name evidence="2" type="ORF">D3H65_14135</name>
</gene>
<evidence type="ECO:0000313" key="3">
    <source>
        <dbReference type="Proteomes" id="UP000263900"/>
    </source>
</evidence>
<evidence type="ECO:0000313" key="2">
    <source>
        <dbReference type="EMBL" id="AXY75046.1"/>
    </source>
</evidence>
<dbReference type="SUPFAM" id="SSF88874">
    <property type="entry name" value="Receptor-binding domain of short tail fibre protein gp12"/>
    <property type="match status" value="1"/>
</dbReference>
<dbReference type="EMBL" id="CP032157">
    <property type="protein sequence ID" value="AXY75046.1"/>
    <property type="molecule type" value="Genomic_DNA"/>
</dbReference>
<reference evidence="2 3" key="1">
    <citation type="submission" date="2018-09" db="EMBL/GenBank/DDBJ databases">
        <title>Genome sequencing of strain 6GH32-13.</title>
        <authorList>
            <person name="Weon H.-Y."/>
            <person name="Heo J."/>
            <person name="Kwon S.-W."/>
        </authorList>
    </citation>
    <scope>NUCLEOTIDE SEQUENCE [LARGE SCALE GENOMIC DNA]</scope>
    <source>
        <strain evidence="2 3">5GH32-13</strain>
    </source>
</reference>
<feature type="domain" description="Phage tail collar" evidence="1">
    <location>
        <begin position="8"/>
        <end position="62"/>
    </location>
</feature>
<dbReference type="InterPro" id="IPR037053">
    <property type="entry name" value="Phage_tail_collar_dom_sf"/>
</dbReference>